<organism evidence="2 3">
    <name type="scientific">Brassica cretica</name>
    <name type="common">Mustard</name>
    <dbReference type="NCBI Taxonomy" id="69181"/>
    <lineage>
        <taxon>Eukaryota</taxon>
        <taxon>Viridiplantae</taxon>
        <taxon>Streptophyta</taxon>
        <taxon>Embryophyta</taxon>
        <taxon>Tracheophyta</taxon>
        <taxon>Spermatophyta</taxon>
        <taxon>Magnoliopsida</taxon>
        <taxon>eudicotyledons</taxon>
        <taxon>Gunneridae</taxon>
        <taxon>Pentapetalae</taxon>
        <taxon>rosids</taxon>
        <taxon>malvids</taxon>
        <taxon>Brassicales</taxon>
        <taxon>Brassicaceae</taxon>
        <taxon>Brassiceae</taxon>
        <taxon>Brassica</taxon>
    </lineage>
</organism>
<comment type="caution">
    <text evidence="2">The sequence shown here is derived from an EMBL/GenBank/DDBJ whole genome shotgun (WGS) entry which is preliminary data.</text>
</comment>
<sequence>MDLTTTNLDSKDLWHAHGCPSSCRLIPQNSTLTTVPCLLAQLPAHIHLTPFCHAFFILDDEDIKSSSEKEKGTKSKSLENMKPRRAKKANQDICAIKTPYLTNQEEFIHETDFSGYYTQQEHANN</sequence>
<evidence type="ECO:0000313" key="3">
    <source>
        <dbReference type="Proteomes" id="UP000712600"/>
    </source>
</evidence>
<evidence type="ECO:0000313" key="2">
    <source>
        <dbReference type="EMBL" id="KAF3536751.1"/>
    </source>
</evidence>
<reference evidence="2" key="1">
    <citation type="submission" date="2019-12" db="EMBL/GenBank/DDBJ databases">
        <title>Genome sequencing and annotation of Brassica cretica.</title>
        <authorList>
            <person name="Studholme D.J."/>
            <person name="Sarris P."/>
        </authorList>
    </citation>
    <scope>NUCLEOTIDE SEQUENCE</scope>
    <source>
        <strain evidence="2">PFS-109/04</strain>
        <tissue evidence="2">Leaf</tissue>
    </source>
</reference>
<feature type="compositionally biased region" description="Basic and acidic residues" evidence="1">
    <location>
        <begin position="65"/>
        <end position="82"/>
    </location>
</feature>
<dbReference type="EMBL" id="QGKX02001290">
    <property type="protein sequence ID" value="KAF3536751.1"/>
    <property type="molecule type" value="Genomic_DNA"/>
</dbReference>
<accession>A0A8S9Q6U0</accession>
<dbReference type="Proteomes" id="UP000712600">
    <property type="component" value="Unassembled WGS sequence"/>
</dbReference>
<name>A0A8S9Q6U0_BRACR</name>
<proteinExistence type="predicted"/>
<protein>
    <submittedName>
        <fullName evidence="2">Uncharacterized protein</fullName>
    </submittedName>
</protein>
<evidence type="ECO:0000256" key="1">
    <source>
        <dbReference type="SAM" id="MobiDB-lite"/>
    </source>
</evidence>
<dbReference type="AlphaFoldDB" id="A0A8S9Q6U0"/>
<feature type="region of interest" description="Disordered" evidence="1">
    <location>
        <begin position="65"/>
        <end position="85"/>
    </location>
</feature>
<gene>
    <name evidence="2" type="ORF">F2Q69_00022793</name>
</gene>